<evidence type="ECO:0000313" key="2">
    <source>
        <dbReference type="Proteomes" id="UP000789525"/>
    </source>
</evidence>
<reference evidence="1" key="1">
    <citation type="submission" date="2021-06" db="EMBL/GenBank/DDBJ databases">
        <authorList>
            <person name="Kallberg Y."/>
            <person name="Tangrot J."/>
            <person name="Rosling A."/>
        </authorList>
    </citation>
    <scope>NUCLEOTIDE SEQUENCE</scope>
    <source>
        <strain evidence="1">CL356</strain>
    </source>
</reference>
<protein>
    <submittedName>
        <fullName evidence="1">16368_t:CDS:1</fullName>
    </submittedName>
</protein>
<name>A0ACA9LCQ2_9GLOM</name>
<keyword evidence="2" id="KW-1185">Reference proteome</keyword>
<dbReference type="EMBL" id="CAJVPT010005699">
    <property type="protein sequence ID" value="CAG8522898.1"/>
    <property type="molecule type" value="Genomic_DNA"/>
</dbReference>
<dbReference type="Proteomes" id="UP000789525">
    <property type="component" value="Unassembled WGS sequence"/>
</dbReference>
<evidence type="ECO:0000313" key="1">
    <source>
        <dbReference type="EMBL" id="CAG8522898.1"/>
    </source>
</evidence>
<proteinExistence type="predicted"/>
<feature type="non-terminal residue" evidence="1">
    <location>
        <position position="1"/>
    </location>
</feature>
<sequence length="50" mass="5879">EALQETTMMVNLYNEDSYSTTSSTARKRRTTSPEPNEQLRKFNHLNDFIL</sequence>
<gene>
    <name evidence="1" type="ORF">ACOLOM_LOCUS3736</name>
</gene>
<comment type="caution">
    <text evidence="1">The sequence shown here is derived from an EMBL/GenBank/DDBJ whole genome shotgun (WGS) entry which is preliminary data.</text>
</comment>
<organism evidence="1 2">
    <name type="scientific">Acaulospora colombiana</name>
    <dbReference type="NCBI Taxonomy" id="27376"/>
    <lineage>
        <taxon>Eukaryota</taxon>
        <taxon>Fungi</taxon>
        <taxon>Fungi incertae sedis</taxon>
        <taxon>Mucoromycota</taxon>
        <taxon>Glomeromycotina</taxon>
        <taxon>Glomeromycetes</taxon>
        <taxon>Diversisporales</taxon>
        <taxon>Acaulosporaceae</taxon>
        <taxon>Acaulospora</taxon>
    </lineage>
</organism>
<accession>A0ACA9LCQ2</accession>